<gene>
    <name evidence="9" type="ORF">B0I36DRAFT_393772</name>
</gene>
<accession>A0A9P9BP05</accession>
<keyword evidence="10" id="KW-1185">Reference proteome</keyword>
<dbReference type="InterPro" id="IPR001138">
    <property type="entry name" value="Zn2Cys6_DnaBD"/>
</dbReference>
<dbReference type="SMART" id="SM00066">
    <property type="entry name" value="GAL4"/>
    <property type="match status" value="1"/>
</dbReference>
<sequence length="750" mass="82981">MAAPTEAQRSRQSLATAPSTADGFPAPETRKRSDRSASSGGTDGLPSPDYTSVANPRKGRKVSRACDHCKQRKARCTGTLPCNKCTAKGITCVYDASYSRGRPPTPQPPTSSSRTAPYEYVASTSSGASSEARNAIGSHSESMGPASRASPELGMTEIGGQVFDPTSGMTFLHRAWKRLAKPSRADAPLGTTAQSASSDQHARPPEARPPPNLSEDDMYRLSLPSHEEMRRLMALYFDVCIATYRILHRPSVEEWARSIEFNINHGHAAWRDIGRPKVAIVFACLSVAMAHHEKLEAGAAALAESDRMFGVCMQLLEPQADLPSLHAAQARILQTLYLLTTSRMNKAWYTFGNALQLISALGLHRKTTRQSRLAPGQLNYLQAQLRMRTFWTAYILDKYLGVIFGRPRHYHDEDIDQDFPDRFEDEDITTQGPLREAGADNDGCHTDALIFHAKIAKVIGQISREVYTICPISEAERISAAHRLSKQLDDWKTSLPAYLVAVRPSMLVTSFRRQSIVLKLAYCHAIMHANRLFLLSTLQHGSKGQVDKCLNAAKTVFEVVNSLAHDGPLFRAFWWTQYVTFCALVVSYVWDIQLKRRGTVLTCDAQAAHSRLMDLAIHCQTHMAKATAQNSPSRRYAVILEEFCSEAMGTRRTEGPVAPGDVSQQRVMSGNGMQHELMVDPACFSIPDTLIPGGELRFSLLDEWNTTHWLELDSSAFGPYMNLDSSSLWMSNLDLSGGTLEPTRGDTLDF</sequence>
<feature type="compositionally biased region" description="Polar residues" evidence="7">
    <location>
        <begin position="122"/>
        <end position="141"/>
    </location>
</feature>
<evidence type="ECO:0000256" key="7">
    <source>
        <dbReference type="SAM" id="MobiDB-lite"/>
    </source>
</evidence>
<feature type="compositionally biased region" description="Polar residues" evidence="7">
    <location>
        <begin position="10"/>
        <end position="19"/>
    </location>
</feature>
<dbReference type="GeneID" id="70191023"/>
<evidence type="ECO:0000256" key="6">
    <source>
        <dbReference type="ARBA" id="ARBA00023242"/>
    </source>
</evidence>
<comment type="subcellular location">
    <subcellularLocation>
        <location evidence="1">Nucleus</location>
    </subcellularLocation>
</comment>
<dbReference type="GO" id="GO:0045944">
    <property type="term" value="P:positive regulation of transcription by RNA polymerase II"/>
    <property type="evidence" value="ECO:0007669"/>
    <property type="project" value="TreeGrafter"/>
</dbReference>
<name>A0A9P9BP05_9PEZI</name>
<protein>
    <submittedName>
        <fullName evidence="9">Fungal-specific transcription factor domain-containing protein</fullName>
    </submittedName>
</protein>
<keyword evidence="4" id="KW-0238">DNA-binding</keyword>
<evidence type="ECO:0000256" key="1">
    <source>
        <dbReference type="ARBA" id="ARBA00004123"/>
    </source>
</evidence>
<dbReference type="Pfam" id="PF00172">
    <property type="entry name" value="Zn_clus"/>
    <property type="match status" value="1"/>
</dbReference>
<dbReference type="GO" id="GO:0005634">
    <property type="term" value="C:nucleus"/>
    <property type="evidence" value="ECO:0007669"/>
    <property type="project" value="UniProtKB-SubCell"/>
</dbReference>
<dbReference type="InterPro" id="IPR051711">
    <property type="entry name" value="Stress_Response_Reg"/>
</dbReference>
<keyword evidence="6" id="KW-0539">Nucleus</keyword>
<dbReference type="Pfam" id="PF04082">
    <property type="entry name" value="Fungal_trans"/>
    <property type="match status" value="1"/>
</dbReference>
<feature type="domain" description="Zn(2)-C6 fungal-type" evidence="8">
    <location>
        <begin position="65"/>
        <end position="94"/>
    </location>
</feature>
<evidence type="ECO:0000256" key="4">
    <source>
        <dbReference type="ARBA" id="ARBA00023125"/>
    </source>
</evidence>
<dbReference type="GO" id="GO:0000981">
    <property type="term" value="F:DNA-binding transcription factor activity, RNA polymerase II-specific"/>
    <property type="evidence" value="ECO:0007669"/>
    <property type="project" value="InterPro"/>
</dbReference>
<comment type="caution">
    <text evidence="9">The sequence shown here is derived from an EMBL/GenBank/DDBJ whole genome shotgun (WGS) entry which is preliminary data.</text>
</comment>
<dbReference type="SUPFAM" id="SSF57701">
    <property type="entry name" value="Zn2/Cys6 DNA-binding domain"/>
    <property type="match status" value="1"/>
</dbReference>
<dbReference type="PANTHER" id="PTHR47540">
    <property type="entry name" value="THIAMINE REPRESSIBLE GENES REGULATORY PROTEIN THI5"/>
    <property type="match status" value="1"/>
</dbReference>
<keyword evidence="3" id="KW-0805">Transcription regulation</keyword>
<dbReference type="OrthoDB" id="2579025at2759"/>
<dbReference type="CDD" id="cd12148">
    <property type="entry name" value="fungal_TF_MHR"/>
    <property type="match status" value="1"/>
</dbReference>
<feature type="region of interest" description="Disordered" evidence="7">
    <location>
        <begin position="96"/>
        <end position="150"/>
    </location>
</feature>
<dbReference type="PANTHER" id="PTHR47540:SF2">
    <property type="entry name" value="ZN(II)2CYS6 TRANSCRIPTION FACTOR (EUROFUNG)"/>
    <property type="match status" value="1"/>
</dbReference>
<dbReference type="RefSeq" id="XP_046007604.1">
    <property type="nucleotide sequence ID" value="XM_046161477.1"/>
</dbReference>
<dbReference type="Proteomes" id="UP000756346">
    <property type="component" value="Unassembled WGS sequence"/>
</dbReference>
<dbReference type="GO" id="GO:0006351">
    <property type="term" value="P:DNA-templated transcription"/>
    <property type="evidence" value="ECO:0007669"/>
    <property type="project" value="InterPro"/>
</dbReference>
<evidence type="ECO:0000313" key="9">
    <source>
        <dbReference type="EMBL" id="KAH7021403.1"/>
    </source>
</evidence>
<dbReference type="PROSITE" id="PS00463">
    <property type="entry name" value="ZN2_CY6_FUNGAL_1"/>
    <property type="match status" value="1"/>
</dbReference>
<dbReference type="AlphaFoldDB" id="A0A9P9BP05"/>
<feature type="region of interest" description="Disordered" evidence="7">
    <location>
        <begin position="1"/>
        <end position="67"/>
    </location>
</feature>
<evidence type="ECO:0000256" key="2">
    <source>
        <dbReference type="ARBA" id="ARBA00022723"/>
    </source>
</evidence>
<organism evidence="9 10">
    <name type="scientific">Microdochium trichocladiopsis</name>
    <dbReference type="NCBI Taxonomy" id="1682393"/>
    <lineage>
        <taxon>Eukaryota</taxon>
        <taxon>Fungi</taxon>
        <taxon>Dikarya</taxon>
        <taxon>Ascomycota</taxon>
        <taxon>Pezizomycotina</taxon>
        <taxon>Sordariomycetes</taxon>
        <taxon>Xylariomycetidae</taxon>
        <taxon>Xylariales</taxon>
        <taxon>Microdochiaceae</taxon>
        <taxon>Microdochium</taxon>
    </lineage>
</organism>
<dbReference type="InterPro" id="IPR007219">
    <property type="entry name" value="XnlR_reg_dom"/>
</dbReference>
<keyword evidence="5" id="KW-0804">Transcription</keyword>
<evidence type="ECO:0000259" key="8">
    <source>
        <dbReference type="PROSITE" id="PS50048"/>
    </source>
</evidence>
<feature type="region of interest" description="Disordered" evidence="7">
    <location>
        <begin position="183"/>
        <end position="218"/>
    </location>
</feature>
<reference evidence="9" key="1">
    <citation type="journal article" date="2021" name="Nat. Commun.">
        <title>Genetic determinants of endophytism in the Arabidopsis root mycobiome.</title>
        <authorList>
            <person name="Mesny F."/>
            <person name="Miyauchi S."/>
            <person name="Thiergart T."/>
            <person name="Pickel B."/>
            <person name="Atanasova L."/>
            <person name="Karlsson M."/>
            <person name="Huettel B."/>
            <person name="Barry K.W."/>
            <person name="Haridas S."/>
            <person name="Chen C."/>
            <person name="Bauer D."/>
            <person name="Andreopoulos W."/>
            <person name="Pangilinan J."/>
            <person name="LaButti K."/>
            <person name="Riley R."/>
            <person name="Lipzen A."/>
            <person name="Clum A."/>
            <person name="Drula E."/>
            <person name="Henrissat B."/>
            <person name="Kohler A."/>
            <person name="Grigoriev I.V."/>
            <person name="Martin F.M."/>
            <person name="Hacquard S."/>
        </authorList>
    </citation>
    <scope>NUCLEOTIDE SEQUENCE</scope>
    <source>
        <strain evidence="9">MPI-CAGE-CH-0230</strain>
    </source>
</reference>
<dbReference type="GO" id="GO:0008270">
    <property type="term" value="F:zinc ion binding"/>
    <property type="evidence" value="ECO:0007669"/>
    <property type="project" value="InterPro"/>
</dbReference>
<dbReference type="PROSITE" id="PS50048">
    <property type="entry name" value="ZN2_CY6_FUNGAL_2"/>
    <property type="match status" value="1"/>
</dbReference>
<dbReference type="EMBL" id="JAGTJQ010000010">
    <property type="protein sequence ID" value="KAH7021403.1"/>
    <property type="molecule type" value="Genomic_DNA"/>
</dbReference>
<proteinExistence type="predicted"/>
<dbReference type="InterPro" id="IPR036864">
    <property type="entry name" value="Zn2-C6_fun-type_DNA-bd_sf"/>
</dbReference>
<evidence type="ECO:0000256" key="3">
    <source>
        <dbReference type="ARBA" id="ARBA00023015"/>
    </source>
</evidence>
<dbReference type="Gene3D" id="4.10.240.10">
    <property type="entry name" value="Zn(2)-C6 fungal-type DNA-binding domain"/>
    <property type="match status" value="1"/>
</dbReference>
<evidence type="ECO:0000313" key="10">
    <source>
        <dbReference type="Proteomes" id="UP000756346"/>
    </source>
</evidence>
<evidence type="ECO:0000256" key="5">
    <source>
        <dbReference type="ARBA" id="ARBA00023163"/>
    </source>
</evidence>
<dbReference type="SMART" id="SM00906">
    <property type="entry name" value="Fungal_trans"/>
    <property type="match status" value="1"/>
</dbReference>
<keyword evidence="2" id="KW-0479">Metal-binding</keyword>
<dbReference type="CDD" id="cd00067">
    <property type="entry name" value="GAL4"/>
    <property type="match status" value="1"/>
</dbReference>
<dbReference type="GO" id="GO:0043565">
    <property type="term" value="F:sequence-specific DNA binding"/>
    <property type="evidence" value="ECO:0007669"/>
    <property type="project" value="TreeGrafter"/>
</dbReference>